<name>E4YCK1_OIKDI</name>
<evidence type="ECO:0000313" key="2">
    <source>
        <dbReference type="EMBL" id="CBY33268.1"/>
    </source>
</evidence>
<gene>
    <name evidence="2" type="ORF">GSOID_T00021170001</name>
</gene>
<dbReference type="AlphaFoldDB" id="E4YCK1"/>
<dbReference type="EMBL" id="FN654405">
    <property type="protein sequence ID" value="CBY33268.1"/>
    <property type="molecule type" value="Genomic_DNA"/>
</dbReference>
<organism evidence="2">
    <name type="scientific">Oikopleura dioica</name>
    <name type="common">Tunicate</name>
    <dbReference type="NCBI Taxonomy" id="34765"/>
    <lineage>
        <taxon>Eukaryota</taxon>
        <taxon>Metazoa</taxon>
        <taxon>Chordata</taxon>
        <taxon>Tunicata</taxon>
        <taxon>Appendicularia</taxon>
        <taxon>Copelata</taxon>
        <taxon>Oikopleuridae</taxon>
        <taxon>Oikopleura</taxon>
    </lineage>
</organism>
<reference evidence="2" key="1">
    <citation type="journal article" date="2010" name="Science">
        <title>Plasticity of animal genome architecture unmasked by rapid evolution of a pelagic tunicate.</title>
        <authorList>
            <person name="Denoeud F."/>
            <person name="Henriet S."/>
            <person name="Mungpakdee S."/>
            <person name="Aury J.M."/>
            <person name="Da Silva C."/>
            <person name="Brinkmann H."/>
            <person name="Mikhaleva J."/>
            <person name="Olsen L.C."/>
            <person name="Jubin C."/>
            <person name="Canestro C."/>
            <person name="Bouquet J.M."/>
            <person name="Danks G."/>
            <person name="Poulain J."/>
            <person name="Campsteijn C."/>
            <person name="Adamski M."/>
            <person name="Cross I."/>
            <person name="Yadetie F."/>
            <person name="Muffato M."/>
            <person name="Louis A."/>
            <person name="Butcher S."/>
            <person name="Tsagkogeorga G."/>
            <person name="Konrad A."/>
            <person name="Singh S."/>
            <person name="Jensen M.F."/>
            <person name="Cong E.H."/>
            <person name="Eikeseth-Otteraa H."/>
            <person name="Noel B."/>
            <person name="Anthouard V."/>
            <person name="Porcel B.M."/>
            <person name="Kachouri-Lafond R."/>
            <person name="Nishino A."/>
            <person name="Ugolini M."/>
            <person name="Chourrout P."/>
            <person name="Nishida H."/>
            <person name="Aasland R."/>
            <person name="Huzurbazar S."/>
            <person name="Westhof E."/>
            <person name="Delsuc F."/>
            <person name="Lehrach H."/>
            <person name="Reinhardt R."/>
            <person name="Weissenbach J."/>
            <person name="Roy S.W."/>
            <person name="Artiguenave F."/>
            <person name="Postlethwait J.H."/>
            <person name="Manak J.R."/>
            <person name="Thompson E.M."/>
            <person name="Jaillon O."/>
            <person name="Du Pasquier L."/>
            <person name="Boudinot P."/>
            <person name="Liberles D.A."/>
            <person name="Volff J.N."/>
            <person name="Philippe H."/>
            <person name="Lenhard B."/>
            <person name="Roest Crollius H."/>
            <person name="Wincker P."/>
            <person name="Chourrout D."/>
        </authorList>
    </citation>
    <scope>NUCLEOTIDE SEQUENCE [LARGE SCALE GENOMIC DNA]</scope>
</reference>
<feature type="compositionally biased region" description="Polar residues" evidence="1">
    <location>
        <begin position="10"/>
        <end position="47"/>
    </location>
</feature>
<evidence type="ECO:0000256" key="1">
    <source>
        <dbReference type="SAM" id="MobiDB-lite"/>
    </source>
</evidence>
<protein>
    <submittedName>
        <fullName evidence="2">Uncharacterized protein</fullName>
    </submittedName>
</protein>
<dbReference type="Proteomes" id="UP000011014">
    <property type="component" value="Unassembled WGS sequence"/>
</dbReference>
<feature type="non-terminal residue" evidence="2">
    <location>
        <position position="113"/>
    </location>
</feature>
<accession>E4YCK1</accession>
<feature type="region of interest" description="Disordered" evidence="1">
    <location>
        <begin position="1"/>
        <end position="47"/>
    </location>
</feature>
<sequence>MPQREPIANHQYTQDSQHSNGQNGEVHNNVSLNSSDNIPSENNVSRSSSDMLFKECTLVDLISPVQVSPEAQREFDNQRAQVEAAYRHMPQLSDSEKPRQYLPRYPVETPKFY</sequence>
<feature type="region of interest" description="Disordered" evidence="1">
    <location>
        <begin position="88"/>
        <end position="113"/>
    </location>
</feature>
<proteinExistence type="predicted"/>